<dbReference type="HOGENOM" id="CLU_029425_4_0_7"/>
<dbReference type="RefSeq" id="WP_012632090.1">
    <property type="nucleotide sequence ID" value="NC_011891.1"/>
</dbReference>
<evidence type="ECO:0000313" key="9">
    <source>
        <dbReference type="EMBL" id="ACL64058.1"/>
    </source>
</evidence>
<organism evidence="9 10">
    <name type="scientific">Anaeromyxobacter dehalogenans (strain ATCC BAA-258 / DSM 21875 / 2CP-1)</name>
    <dbReference type="NCBI Taxonomy" id="455488"/>
    <lineage>
        <taxon>Bacteria</taxon>
        <taxon>Pseudomonadati</taxon>
        <taxon>Myxococcota</taxon>
        <taxon>Myxococcia</taxon>
        <taxon>Myxococcales</taxon>
        <taxon>Cystobacterineae</taxon>
        <taxon>Anaeromyxobacteraceae</taxon>
        <taxon>Anaeromyxobacter</taxon>
    </lineage>
</organism>
<evidence type="ECO:0000256" key="3">
    <source>
        <dbReference type="ARBA" id="ARBA00022723"/>
    </source>
</evidence>
<evidence type="ECO:0000313" key="10">
    <source>
        <dbReference type="Proteomes" id="UP000007089"/>
    </source>
</evidence>
<dbReference type="SUPFAM" id="SSF51261">
    <property type="entry name" value="Duplicated hybrid motif"/>
    <property type="match status" value="1"/>
</dbReference>
<dbReference type="PANTHER" id="PTHR21666">
    <property type="entry name" value="PEPTIDASE-RELATED"/>
    <property type="match status" value="1"/>
</dbReference>
<accession>B8JD30</accession>
<evidence type="ECO:0000259" key="8">
    <source>
        <dbReference type="Pfam" id="PF01551"/>
    </source>
</evidence>
<evidence type="ECO:0000256" key="7">
    <source>
        <dbReference type="SAM" id="Coils"/>
    </source>
</evidence>
<keyword evidence="2" id="KW-0645">Protease</keyword>
<keyword evidence="5" id="KW-0862">Zinc</keyword>
<dbReference type="InterPro" id="IPR050570">
    <property type="entry name" value="Cell_wall_metabolism_enzyme"/>
</dbReference>
<dbReference type="CDD" id="cd12797">
    <property type="entry name" value="M23_peptidase"/>
    <property type="match status" value="1"/>
</dbReference>
<reference evidence="9" key="1">
    <citation type="submission" date="2009-01" db="EMBL/GenBank/DDBJ databases">
        <title>Complete sequence of Anaeromyxobacter dehalogenans 2CP-1.</title>
        <authorList>
            <consortium name="US DOE Joint Genome Institute"/>
            <person name="Lucas S."/>
            <person name="Copeland A."/>
            <person name="Lapidus A."/>
            <person name="Glavina del Rio T."/>
            <person name="Dalin E."/>
            <person name="Tice H."/>
            <person name="Bruce D."/>
            <person name="Goodwin L."/>
            <person name="Pitluck S."/>
            <person name="Saunders E."/>
            <person name="Brettin T."/>
            <person name="Detter J.C."/>
            <person name="Han C."/>
            <person name="Larimer F."/>
            <person name="Land M."/>
            <person name="Hauser L."/>
            <person name="Kyrpides N."/>
            <person name="Ovchinnikova G."/>
            <person name="Beliaev A.S."/>
            <person name="Richardson P."/>
        </authorList>
    </citation>
    <scope>NUCLEOTIDE SEQUENCE</scope>
    <source>
        <strain evidence="9">2CP-1</strain>
    </source>
</reference>
<dbReference type="InterPro" id="IPR016047">
    <property type="entry name" value="M23ase_b-sheet_dom"/>
</dbReference>
<feature type="coiled-coil region" evidence="7">
    <location>
        <begin position="24"/>
        <end position="100"/>
    </location>
</feature>
<dbReference type="KEGG" id="acp:A2cp1_0703"/>
<dbReference type="Proteomes" id="UP000007089">
    <property type="component" value="Chromosome"/>
</dbReference>
<keyword evidence="10" id="KW-1185">Reference proteome</keyword>
<keyword evidence="6" id="KW-0482">Metalloprotease</keyword>
<evidence type="ECO:0000256" key="1">
    <source>
        <dbReference type="ARBA" id="ARBA00001947"/>
    </source>
</evidence>
<keyword evidence="3" id="KW-0479">Metal-binding</keyword>
<evidence type="ECO:0000256" key="5">
    <source>
        <dbReference type="ARBA" id="ARBA00022833"/>
    </source>
</evidence>
<sequence length="372" mass="39583">MVPSASLGIAFALALAAGGPRAQLDALEGRRRAEEAAARMLAQQERSVLDTLAESEAALAAAAAEARRAEAARAGAEAALAQAREEEAAAQARMQARLAELRPRLAARERLGRTGELQLLSSSRSLADLVKRRWLMERILSHDVALLAEADAARDARERARAARQREAGRLAALAKEAAERREDAAALREERETLLAALRTARGFHERAAAEAVVQQRRLAEFVATLPPPRSGGALPEGFAARRGRLPLPVAGHVTVGFGKVVNPRFNTVTVQNGLDVDAPAGAPVRAVAPGRVVHAGWFKGYGNIVIVDHGDGYHTLVAHLASMRTAMGEDVPAGAVLGTVGDTGSLKGPYLYFELREKGRPVDPRPWLAP</sequence>
<evidence type="ECO:0000256" key="2">
    <source>
        <dbReference type="ARBA" id="ARBA00022670"/>
    </source>
</evidence>
<dbReference type="GO" id="GO:0046872">
    <property type="term" value="F:metal ion binding"/>
    <property type="evidence" value="ECO:0007669"/>
    <property type="project" value="UniProtKB-KW"/>
</dbReference>
<dbReference type="InterPro" id="IPR011055">
    <property type="entry name" value="Dup_hybrid_motif"/>
</dbReference>
<evidence type="ECO:0000256" key="4">
    <source>
        <dbReference type="ARBA" id="ARBA00022801"/>
    </source>
</evidence>
<gene>
    <name evidence="9" type="ordered locus">A2cp1_0703</name>
</gene>
<feature type="domain" description="M23ase beta-sheet core" evidence="8">
    <location>
        <begin position="273"/>
        <end position="366"/>
    </location>
</feature>
<dbReference type="Pfam" id="PF01551">
    <property type="entry name" value="Peptidase_M23"/>
    <property type="match status" value="1"/>
</dbReference>
<dbReference type="GO" id="GO:0006508">
    <property type="term" value="P:proteolysis"/>
    <property type="evidence" value="ECO:0007669"/>
    <property type="project" value="UniProtKB-KW"/>
</dbReference>
<keyword evidence="4" id="KW-0378">Hydrolase</keyword>
<dbReference type="EMBL" id="CP001359">
    <property type="protein sequence ID" value="ACL64058.1"/>
    <property type="molecule type" value="Genomic_DNA"/>
</dbReference>
<dbReference type="GO" id="GO:0004222">
    <property type="term" value="F:metalloendopeptidase activity"/>
    <property type="evidence" value="ECO:0007669"/>
    <property type="project" value="TreeGrafter"/>
</dbReference>
<proteinExistence type="predicted"/>
<comment type="cofactor">
    <cofactor evidence="1">
        <name>Zn(2+)</name>
        <dbReference type="ChEBI" id="CHEBI:29105"/>
    </cofactor>
</comment>
<keyword evidence="7" id="KW-0175">Coiled coil</keyword>
<dbReference type="Gene3D" id="2.70.70.10">
    <property type="entry name" value="Glucose Permease (Domain IIA)"/>
    <property type="match status" value="1"/>
</dbReference>
<name>B8JD30_ANAD2</name>
<dbReference type="AlphaFoldDB" id="B8JD30"/>
<protein>
    <submittedName>
        <fullName evidence="9">Peptidase M23</fullName>
    </submittedName>
</protein>
<dbReference type="PANTHER" id="PTHR21666:SF288">
    <property type="entry name" value="CELL DIVISION PROTEIN YTFB"/>
    <property type="match status" value="1"/>
</dbReference>
<dbReference type="Gene3D" id="6.10.250.3150">
    <property type="match status" value="1"/>
</dbReference>
<evidence type="ECO:0000256" key="6">
    <source>
        <dbReference type="ARBA" id="ARBA00023049"/>
    </source>
</evidence>